<evidence type="ECO:0000256" key="5">
    <source>
        <dbReference type="ARBA" id="ARBA00022989"/>
    </source>
</evidence>
<feature type="transmembrane region" description="Helical" evidence="7">
    <location>
        <begin position="6"/>
        <end position="23"/>
    </location>
</feature>
<dbReference type="GO" id="GO:0005886">
    <property type="term" value="C:plasma membrane"/>
    <property type="evidence" value="ECO:0007669"/>
    <property type="project" value="UniProtKB-SubCell"/>
</dbReference>
<evidence type="ECO:0000313" key="10">
    <source>
        <dbReference type="Proteomes" id="UP000430692"/>
    </source>
</evidence>
<keyword evidence="6 7" id="KW-0472">Membrane</keyword>
<keyword evidence="3" id="KW-1003">Cell membrane</keyword>
<evidence type="ECO:0000256" key="2">
    <source>
        <dbReference type="ARBA" id="ARBA00008193"/>
    </source>
</evidence>
<evidence type="ECO:0000256" key="4">
    <source>
        <dbReference type="ARBA" id="ARBA00022692"/>
    </source>
</evidence>
<gene>
    <name evidence="9" type="ORF">GSM42_05665</name>
</gene>
<feature type="transmembrane region" description="Helical" evidence="7">
    <location>
        <begin position="63"/>
        <end position="82"/>
    </location>
</feature>
<feature type="transmembrane region" description="Helical" evidence="7">
    <location>
        <begin position="89"/>
        <end position="110"/>
    </location>
</feature>
<name>A0A6I4VNL9_9BACL</name>
<evidence type="ECO:0000256" key="3">
    <source>
        <dbReference type="ARBA" id="ARBA00022475"/>
    </source>
</evidence>
<organism evidence="9 10">
    <name type="scientific">Shimazuella alba</name>
    <dbReference type="NCBI Taxonomy" id="2690964"/>
    <lineage>
        <taxon>Bacteria</taxon>
        <taxon>Bacillati</taxon>
        <taxon>Bacillota</taxon>
        <taxon>Bacilli</taxon>
        <taxon>Bacillales</taxon>
        <taxon>Thermoactinomycetaceae</taxon>
        <taxon>Shimazuella</taxon>
    </lineage>
</organism>
<dbReference type="Proteomes" id="UP000430692">
    <property type="component" value="Unassembled WGS sequence"/>
</dbReference>
<dbReference type="InterPro" id="IPR005115">
    <property type="entry name" value="Gly_transporter"/>
</dbReference>
<keyword evidence="5 7" id="KW-1133">Transmembrane helix</keyword>
<feature type="transmembrane region" description="Helical" evidence="7">
    <location>
        <begin position="30"/>
        <end position="51"/>
    </location>
</feature>
<reference evidence="9 10" key="1">
    <citation type="submission" date="2019-12" db="EMBL/GenBank/DDBJ databases">
        <title>Whole-genome analyses of novel actinobacteria.</title>
        <authorList>
            <person name="Sahin N."/>
            <person name="Saygin H."/>
        </authorList>
    </citation>
    <scope>NUCLEOTIDE SEQUENCE [LARGE SCALE GENOMIC DNA]</scope>
    <source>
        <strain evidence="9 10">KC615</strain>
    </source>
</reference>
<protein>
    <submittedName>
        <fullName evidence="9">Trimeric intracellular cation channel family protein</fullName>
    </submittedName>
</protein>
<keyword evidence="4 7" id="KW-0812">Transmembrane</keyword>
<feature type="transmembrane region" description="Helical" evidence="7">
    <location>
        <begin position="116"/>
        <end position="137"/>
    </location>
</feature>
<evidence type="ECO:0000313" key="9">
    <source>
        <dbReference type="EMBL" id="MXQ53229.1"/>
    </source>
</evidence>
<dbReference type="PANTHER" id="PTHR30506">
    <property type="entry name" value="INNER MEMBRANE PROTEIN"/>
    <property type="match status" value="1"/>
</dbReference>
<sequence length="201" mass="22453">MIWDIFNYIGIAAFAISGAMMAMEETYDLFGVYVLGFVTTFGGGVIRNILIGLPASMLWEQKIAIYTALTAITITIITPMLWLRMWKRLLVLFDAIGLSAFSIQGALFAVDQRLPIHAIMVASVLTGIGGGLIRDVLAGRKPLLLKEDVYAVWSMLSGFIIGLHKEITDVELFFVFILVVTMRMISVHYQLKLPLKIVWHN</sequence>
<feature type="domain" description="Glycine transporter" evidence="8">
    <location>
        <begin position="92"/>
        <end position="161"/>
    </location>
</feature>
<dbReference type="Pfam" id="PF03458">
    <property type="entry name" value="Gly_transporter"/>
    <property type="match status" value="2"/>
</dbReference>
<comment type="caution">
    <text evidence="9">The sequence shown here is derived from an EMBL/GenBank/DDBJ whole genome shotgun (WGS) entry which is preliminary data.</text>
</comment>
<dbReference type="AlphaFoldDB" id="A0A6I4VNL9"/>
<comment type="subcellular location">
    <subcellularLocation>
        <location evidence="1">Cell membrane</location>
        <topology evidence="1">Multi-pass membrane protein</topology>
    </subcellularLocation>
</comment>
<comment type="similarity">
    <text evidence="2">Belongs to the UPF0126 family.</text>
</comment>
<evidence type="ECO:0000256" key="6">
    <source>
        <dbReference type="ARBA" id="ARBA00023136"/>
    </source>
</evidence>
<feature type="domain" description="Glycine transporter" evidence="8">
    <location>
        <begin position="5"/>
        <end position="77"/>
    </location>
</feature>
<dbReference type="PANTHER" id="PTHR30506:SF3">
    <property type="entry name" value="UPF0126 INNER MEMBRANE PROTEIN YADS-RELATED"/>
    <property type="match status" value="1"/>
</dbReference>
<evidence type="ECO:0000256" key="1">
    <source>
        <dbReference type="ARBA" id="ARBA00004651"/>
    </source>
</evidence>
<evidence type="ECO:0000256" key="7">
    <source>
        <dbReference type="SAM" id="Phobius"/>
    </source>
</evidence>
<proteinExistence type="inferred from homology"/>
<keyword evidence="10" id="KW-1185">Reference proteome</keyword>
<evidence type="ECO:0000259" key="8">
    <source>
        <dbReference type="Pfam" id="PF03458"/>
    </source>
</evidence>
<dbReference type="EMBL" id="WUUL01000003">
    <property type="protein sequence ID" value="MXQ53229.1"/>
    <property type="molecule type" value="Genomic_DNA"/>
</dbReference>
<dbReference type="RefSeq" id="WP_160800589.1">
    <property type="nucleotide sequence ID" value="NZ_WUUL01000003.1"/>
</dbReference>
<accession>A0A6I4VNL9</accession>